<evidence type="ECO:0000259" key="3">
    <source>
        <dbReference type="Pfam" id="PF04235"/>
    </source>
</evidence>
<feature type="transmembrane region" description="Helical" evidence="2">
    <location>
        <begin position="141"/>
        <end position="161"/>
    </location>
</feature>
<dbReference type="PANTHER" id="PTHR30590">
    <property type="entry name" value="INNER MEMBRANE PROTEIN"/>
    <property type="match status" value="1"/>
</dbReference>
<name>A0ABR8QB40_9CELL</name>
<feature type="transmembrane region" description="Helical" evidence="2">
    <location>
        <begin position="63"/>
        <end position="81"/>
    </location>
</feature>
<feature type="region of interest" description="Disordered" evidence="1">
    <location>
        <begin position="364"/>
        <end position="387"/>
    </location>
</feature>
<dbReference type="Pfam" id="PF04235">
    <property type="entry name" value="DUF418"/>
    <property type="match status" value="1"/>
</dbReference>
<feature type="transmembrane region" description="Helical" evidence="2">
    <location>
        <begin position="251"/>
        <end position="272"/>
    </location>
</feature>
<dbReference type="Proteomes" id="UP000604241">
    <property type="component" value="Unassembled WGS sequence"/>
</dbReference>
<feature type="domain" description="Heparan-alpha-glucosaminide N-acetyltransferase catalytic" evidence="4">
    <location>
        <begin position="21"/>
        <end position="210"/>
    </location>
</feature>
<feature type="domain" description="DUF418" evidence="3">
    <location>
        <begin position="216"/>
        <end position="347"/>
    </location>
</feature>
<feature type="transmembrane region" description="Helical" evidence="2">
    <location>
        <begin position="118"/>
        <end position="136"/>
    </location>
</feature>
<protein>
    <submittedName>
        <fullName evidence="5">DUF1624 domain-containing protein</fullName>
    </submittedName>
</protein>
<feature type="transmembrane region" description="Helical" evidence="2">
    <location>
        <begin position="21"/>
        <end position="43"/>
    </location>
</feature>
<reference evidence="5 6" key="1">
    <citation type="submission" date="2020-08" db="EMBL/GenBank/DDBJ databases">
        <title>A Genomic Blueprint of the Chicken Gut Microbiome.</title>
        <authorList>
            <person name="Gilroy R."/>
            <person name="Ravi A."/>
            <person name="Getino M."/>
            <person name="Pursley I."/>
            <person name="Horton D.L."/>
            <person name="Alikhan N.-F."/>
            <person name="Baker D."/>
            <person name="Gharbi K."/>
            <person name="Hall N."/>
            <person name="Watson M."/>
            <person name="Adriaenssens E.M."/>
            <person name="Foster-Nyarko E."/>
            <person name="Jarju S."/>
            <person name="Secka A."/>
            <person name="Antonio M."/>
            <person name="Oren A."/>
            <person name="Chaudhuri R."/>
            <person name="La Ragione R.M."/>
            <person name="Hildebrand F."/>
            <person name="Pallen M.J."/>
        </authorList>
    </citation>
    <scope>NUCLEOTIDE SEQUENCE [LARGE SCALE GENOMIC DNA]</scope>
    <source>
        <strain evidence="5 6">Sa3CUA2</strain>
    </source>
</reference>
<organism evidence="5 6">
    <name type="scientific">Cellulomonas avistercoris</name>
    <dbReference type="NCBI Taxonomy" id="2762242"/>
    <lineage>
        <taxon>Bacteria</taxon>
        <taxon>Bacillati</taxon>
        <taxon>Actinomycetota</taxon>
        <taxon>Actinomycetes</taxon>
        <taxon>Micrococcales</taxon>
        <taxon>Cellulomonadaceae</taxon>
        <taxon>Cellulomonas</taxon>
    </lineage>
</organism>
<keyword evidence="6" id="KW-1185">Reference proteome</keyword>
<feature type="compositionally biased region" description="Low complexity" evidence="1">
    <location>
        <begin position="364"/>
        <end position="379"/>
    </location>
</feature>
<evidence type="ECO:0000259" key="4">
    <source>
        <dbReference type="Pfam" id="PF07786"/>
    </source>
</evidence>
<evidence type="ECO:0000313" key="6">
    <source>
        <dbReference type="Proteomes" id="UP000604241"/>
    </source>
</evidence>
<dbReference type="PANTHER" id="PTHR30590:SF3">
    <property type="entry name" value="HYPOTHETICAL MEMBRANE SPANNING PROTEIN"/>
    <property type="match status" value="1"/>
</dbReference>
<feature type="transmembrane region" description="Helical" evidence="2">
    <location>
        <begin position="316"/>
        <end position="334"/>
    </location>
</feature>
<feature type="transmembrane region" description="Helical" evidence="2">
    <location>
        <begin position="284"/>
        <end position="304"/>
    </location>
</feature>
<keyword evidence="2" id="KW-1133">Transmembrane helix</keyword>
<proteinExistence type="predicted"/>
<feature type="transmembrane region" description="Helical" evidence="2">
    <location>
        <begin position="93"/>
        <end position="112"/>
    </location>
</feature>
<dbReference type="InterPro" id="IPR007349">
    <property type="entry name" value="DUF418"/>
</dbReference>
<keyword evidence="2" id="KW-0812">Transmembrane</keyword>
<dbReference type="InterPro" id="IPR052529">
    <property type="entry name" value="Bact_Transport_Assoc"/>
</dbReference>
<sequence>MSRSSTAPQARGTSSMPRVRRIVGVDTARGLAVLGMVTAHVGLDDPDRAFPPGGWSQLADGRPSALFVLLAGVGLALLSGGDDPVDGTRLVQARLRILVRAVLLVVMGTLLVLLETPVVVILVVYAALFAAGVAVLRWPRWALVVAAVVVALLGPVVRQLVAPHVEVADARPLDLLAVLVGDYYPAVVWIAYVLVGLAVGRSDLRAARTHAALAAWGVSLVALGHGGAWAARLVLGRVTELTTAEPHSSTFFEVAGNTGTCLLVLAVCLAVGTRWPRALAPLSATGALALTAYTGQLLVIAVLGDDVVWAPTPASWLAFLLGTLALCWVWRATLGRGPLELLLHTVSVRAADVAPDVLPARRGAARGAGDEAAAAPGRPVSEVERPA</sequence>
<evidence type="ECO:0000256" key="2">
    <source>
        <dbReference type="SAM" id="Phobius"/>
    </source>
</evidence>
<feature type="transmembrane region" description="Helical" evidence="2">
    <location>
        <begin position="181"/>
        <end position="199"/>
    </location>
</feature>
<dbReference type="Pfam" id="PF07786">
    <property type="entry name" value="HGSNAT_cat"/>
    <property type="match status" value="1"/>
</dbReference>
<comment type="caution">
    <text evidence="5">The sequence shown here is derived from an EMBL/GenBank/DDBJ whole genome shotgun (WGS) entry which is preliminary data.</text>
</comment>
<keyword evidence="2" id="KW-0472">Membrane</keyword>
<evidence type="ECO:0000256" key="1">
    <source>
        <dbReference type="SAM" id="MobiDB-lite"/>
    </source>
</evidence>
<dbReference type="EMBL" id="JACSQV010000003">
    <property type="protein sequence ID" value="MBD7917644.1"/>
    <property type="molecule type" value="Genomic_DNA"/>
</dbReference>
<gene>
    <name evidence="5" type="ORF">H9657_05030</name>
</gene>
<accession>A0ABR8QB40</accession>
<dbReference type="InterPro" id="IPR012429">
    <property type="entry name" value="HGSNAT_cat"/>
</dbReference>
<evidence type="ECO:0000313" key="5">
    <source>
        <dbReference type="EMBL" id="MBD7917644.1"/>
    </source>
</evidence>
<feature type="transmembrane region" description="Helical" evidence="2">
    <location>
        <begin position="211"/>
        <end position="231"/>
    </location>
</feature>